<dbReference type="Proteomes" id="UP000199375">
    <property type="component" value="Unassembled WGS sequence"/>
</dbReference>
<gene>
    <name evidence="2" type="ORF">GA0070558_11246</name>
</gene>
<sequence>MSQRTVIGGFEPLTNRNLAKITVVAQCLDNQWVTRDLLDHMVTRRLSYEDVEGRRQQDARAEYLRSLLNAEQVIVNRAYFFNNPVVYQDFLKYNVQRDAFRTLMNERALIPFLLRERSPEDEPGFTLDSVGWPAWRKLLGDLDTISCLRLSWDDAENEECTQRLMYEEFHRFLLQLRGFNLDALRRDLGLDEASTSLLKQRLREVTLWAADIDRADREGFYREFLVEPGTFPAQGRFRSEPLVSELKQLIDLRYNTTVPDAVERYALIPTDSLRRTALQERPPIRRKPAAGAGAPAGGLPQLLDLLAALRPQAFDLAQSPLRLDLTGLTLDHIRQARNTEEWRSYLSALEALLDDPTDFVDRGQKVFDQYVALARRLADIVGRRRTSQMRIWEPAIRITVEVLGASVSLIYDGNPRLEVLGEVATEVAARGAEAIVRFAVVGRDQRRAEDEVSTGIDVMKVRLERAREEWAELVRRMREGGFPITEGPAVRDAEPNMDQPRDDE</sequence>
<reference evidence="2 3" key="1">
    <citation type="submission" date="2016-06" db="EMBL/GenBank/DDBJ databases">
        <authorList>
            <person name="Kjaerup R.B."/>
            <person name="Dalgaard T.S."/>
            <person name="Juul-Madsen H.R."/>
        </authorList>
    </citation>
    <scope>NUCLEOTIDE SEQUENCE [LARGE SCALE GENOMIC DNA]</scope>
    <source>
        <strain evidence="2 3">DSM 45626</strain>
    </source>
</reference>
<evidence type="ECO:0000256" key="1">
    <source>
        <dbReference type="SAM" id="MobiDB-lite"/>
    </source>
</evidence>
<evidence type="ECO:0000313" key="2">
    <source>
        <dbReference type="EMBL" id="SCE88996.1"/>
    </source>
</evidence>
<evidence type="ECO:0000313" key="3">
    <source>
        <dbReference type="Proteomes" id="UP000199375"/>
    </source>
</evidence>
<dbReference type="EMBL" id="FMCW01000012">
    <property type="protein sequence ID" value="SCE88996.1"/>
    <property type="molecule type" value="Genomic_DNA"/>
</dbReference>
<organism evidence="2 3">
    <name type="scientific">Micromonospora haikouensis</name>
    <dbReference type="NCBI Taxonomy" id="686309"/>
    <lineage>
        <taxon>Bacteria</taxon>
        <taxon>Bacillati</taxon>
        <taxon>Actinomycetota</taxon>
        <taxon>Actinomycetes</taxon>
        <taxon>Micromonosporales</taxon>
        <taxon>Micromonosporaceae</taxon>
        <taxon>Micromonospora</taxon>
    </lineage>
</organism>
<feature type="region of interest" description="Disordered" evidence="1">
    <location>
        <begin position="482"/>
        <end position="504"/>
    </location>
</feature>
<dbReference type="AlphaFoldDB" id="A0A1C4VYA7"/>
<proteinExistence type="predicted"/>
<protein>
    <submittedName>
        <fullName evidence="2">Uncharacterized protein</fullName>
    </submittedName>
</protein>
<accession>A0A1C4VYA7</accession>
<name>A0A1C4VYA7_9ACTN</name>
<dbReference type="RefSeq" id="WP_091279437.1">
    <property type="nucleotide sequence ID" value="NZ_FMCW01000012.1"/>
</dbReference>